<comment type="similarity">
    <text evidence="3">Belongs to the VAM6/VPS39 family.</text>
</comment>
<evidence type="ECO:0000256" key="3">
    <source>
        <dbReference type="ARBA" id="ARBA00038201"/>
    </source>
</evidence>
<dbReference type="InterPro" id="IPR032914">
    <property type="entry name" value="Vam6/VPS39/TRAP1"/>
</dbReference>
<dbReference type="STRING" id="6184.A0A430QIQ0"/>
<sequence>EWVIMYSAFVPIRLLSDYPYPLECLTCYDNFLLVGTKQGLLLVYELTPKIASHPEFFIPNLSCLNNHLKEIPFKNEIQSNAVSSSSPLPTFFTHVKITRTLGKKPITQLTAIPELNLLLALAEGRMSVYQLQNCQLITSVPNSKGSGLFTHCMQYSKVSTVSSCNITGNSLSLNKSQSSSSESILNESKNSKDSKSNSLELRICVVVKRHLYFWRWNPKTREFVCPGGSDDLLTPSWPNEMTIPEVVRSISFCGLSKLVVGHRGEYLLINIISGEMQLISAVGKNQLPIITSLSHCFNSSNLNEFDSSCIFDKFYYSKNSTINSFIINSENSLNQSILDNNNNNNENNNDQSSLNQYYQPMLPGSCTFVGIGRDDILSVISPFHEYKSIFQIKWSNVPYQVHIFPPYIIGTMDNTLEIRILNPNKLIQQLAITRVTSMCYSKCGWFYASTAPAPTTNTLFSTDSFSYQQKVTVTESINNDSSSVVRGKNNSGNEIWLILSANRLKFIQNLVEKKEFELAICLAKTSLYSGQNPVETLQITILYAIYLYHEKKYSEALNLFTEQLINPIHVLGLFPGMLSEQEQHQIEHSCDIKKNQQSNNTQSLIKSSKLFNSTMIEESKKSQLLNCRNEHYQQQQQIIITNEFECYSIKDRSRMIVSYTKLLELIDTSLLKCYLSTNTARVAPLLRQENACILDESVKTLLEHKRYHAIDNSNNDGEYFVLELIMLYQSRGLHQEALSILQQFNIIRMKQTGYAITMTESNSNPKLPLNITLENNYNPGLIEQIGHPKRIIHYFIHYLNASHLNLLLDYSKNYILRYHPISWIRILYYWEQKLTMKYQSEFLLSTTLYDKDKKDEFTVFCSNYRNQILHYMEQYASHLIIPYLELIIFVQWNVQHNVDIDDDDYYDEDEDVTEDNEIVDEGESEEQIGHEEEEDKGEEGEGDSNEIKTKEYESDNQSDFNTDDHQKEEKVIEKSKSNTTHLNYNHTELKQSTPRNFDHQLNRSSPRNALKSKILSVSQLSCGSSLDSMQSGSMSPGKRSNRFRDMLTNSLWPLPDQGGFKRSRLINSLMNSSFKDENSSKICDPDILPPIPQYPSYIDVCDIHTRYAVALIRRAQSLQPTNKPFAFKVNDEQPKSGAVARLRLRLMRFLIHPGANYSFSRLLAKCPYDAFFEERAFLLAKLNKHEQALSLWVHLLNDWNRAVTHCINVYQKGEHHLNNVEHVDTDIVHTDCVGACDGNSDGSGSAIIDKKSLSYAQNMRNSPSLANSPFIYNNINVTSKNHNETLTNNDCDIFFLLIQICLHPTEPASLGIVLPSSPNKSTSFTPKLKKALEILHQYSTLVDPVKVIQIIPTVALSSVGNYLKALSLWVHLLNDWNRAVTHCINVYQKGEHHLNNVEHVDTDIVHTDCVGACDGNSDGSGSAIIDKKSLSYAQNMRNSPSLANSPFIYNNINVTSKNHNETLTNNDCDIFFLLIQICLHPTEPASLGIVLPSSPNKSTSFTPKLKKALEILHQYSTLVDPVKVIQIIPTVALSSVGNYLKNMFISQESTLNQLVFLENAAKSELIASCTDRIKVTNNHFSILSSTRCRICRRRIGNSAFVRQPTSDELEHYGCCQDLIRKK</sequence>
<proteinExistence type="inferred from homology"/>
<evidence type="ECO:0000256" key="2">
    <source>
        <dbReference type="ARBA" id="ARBA00023136"/>
    </source>
</evidence>
<feature type="domain" description="CNH" evidence="5">
    <location>
        <begin position="19"/>
        <end position="445"/>
    </location>
</feature>
<evidence type="ECO:0000313" key="6">
    <source>
        <dbReference type="EMBL" id="RTG87588.1"/>
    </source>
</evidence>
<dbReference type="GO" id="GO:0005737">
    <property type="term" value="C:cytoplasm"/>
    <property type="evidence" value="ECO:0007669"/>
    <property type="project" value="UniProtKB-SubCell"/>
</dbReference>
<dbReference type="GO" id="GO:0034058">
    <property type="term" value="P:endosomal vesicle fusion"/>
    <property type="evidence" value="ECO:0007669"/>
    <property type="project" value="TreeGrafter"/>
</dbReference>
<dbReference type="EMBL" id="QMKO01001663">
    <property type="protein sequence ID" value="RTG87588.1"/>
    <property type="molecule type" value="Genomic_DNA"/>
</dbReference>
<dbReference type="PANTHER" id="PTHR12894">
    <property type="entry name" value="CNH DOMAIN CONTAINING"/>
    <property type="match status" value="1"/>
</dbReference>
<dbReference type="InterPro" id="IPR019453">
    <property type="entry name" value="VPS39/TGFA1_Znf"/>
</dbReference>
<reference evidence="6 7" key="1">
    <citation type="journal article" date="2019" name="PLoS Pathog.">
        <title>Genome sequence of the bovine parasite Schistosoma bovis Tanzania.</title>
        <authorList>
            <person name="Oey H."/>
            <person name="Zakrzewski M."/>
            <person name="Gobert G."/>
            <person name="Gravermann K."/>
            <person name="Stoye J."/>
            <person name="Jones M."/>
            <person name="Mcmanus D."/>
            <person name="Krause L."/>
        </authorList>
    </citation>
    <scope>NUCLEOTIDE SEQUENCE [LARGE SCALE GENOMIC DNA]</scope>
    <source>
        <strain evidence="6 7">TAN1997</strain>
    </source>
</reference>
<feature type="compositionally biased region" description="Polar residues" evidence="4">
    <location>
        <begin position="977"/>
        <end position="995"/>
    </location>
</feature>
<name>A0A430QIQ0_SCHBO</name>
<dbReference type="GO" id="GO:0015031">
    <property type="term" value="P:protein transport"/>
    <property type="evidence" value="ECO:0007669"/>
    <property type="project" value="UniProtKB-KW"/>
</dbReference>
<evidence type="ECO:0000313" key="7">
    <source>
        <dbReference type="Proteomes" id="UP000290809"/>
    </source>
</evidence>
<evidence type="ECO:0000256" key="1">
    <source>
        <dbReference type="ARBA" id="ARBA00004184"/>
    </source>
</evidence>
<feature type="non-terminal residue" evidence="6">
    <location>
        <position position="1"/>
    </location>
</feature>
<evidence type="ECO:0000259" key="5">
    <source>
        <dbReference type="PROSITE" id="PS50219"/>
    </source>
</evidence>
<dbReference type="InterPro" id="IPR019452">
    <property type="entry name" value="VPS39/TGF_beta_rcpt-assoc_1"/>
</dbReference>
<accession>A0A430QIQ0</accession>
<dbReference type="PANTHER" id="PTHR12894:SF49">
    <property type="entry name" value="VAM6_VPS39-LIKE PROTEIN"/>
    <property type="match status" value="1"/>
</dbReference>
<keyword evidence="2" id="KW-0472">Membrane</keyword>
<dbReference type="InterPro" id="IPR001180">
    <property type="entry name" value="CNH_dom"/>
</dbReference>
<dbReference type="Proteomes" id="UP000290809">
    <property type="component" value="Unassembled WGS sequence"/>
</dbReference>
<comment type="subcellular location">
    <subcellularLocation>
        <location evidence="1">Endomembrane system</location>
        <topology evidence="1">Peripheral membrane protein</topology>
    </subcellularLocation>
</comment>
<comment type="caution">
    <text evidence="6">The sequence shown here is derived from an EMBL/GenBank/DDBJ whole genome shotgun (WGS) entry which is preliminary data.</text>
</comment>
<dbReference type="GO" id="GO:0016020">
    <property type="term" value="C:membrane"/>
    <property type="evidence" value="ECO:0007669"/>
    <property type="project" value="TreeGrafter"/>
</dbReference>
<dbReference type="Pfam" id="PF00780">
    <property type="entry name" value="CNH"/>
    <property type="match status" value="1"/>
</dbReference>
<protein>
    <submittedName>
        <fullName evidence="6">Vam6/Vps39-like protein vacuolar protein sorting-associated protein 39</fullName>
    </submittedName>
</protein>
<dbReference type="Pfam" id="PF10367">
    <property type="entry name" value="zf-Vps39_C"/>
    <property type="match status" value="1"/>
</dbReference>
<dbReference type="Pfam" id="PF10366">
    <property type="entry name" value="Vps39_1"/>
    <property type="match status" value="1"/>
</dbReference>
<feature type="compositionally biased region" description="Basic and acidic residues" evidence="4">
    <location>
        <begin position="962"/>
        <end position="976"/>
    </location>
</feature>
<dbReference type="GO" id="GO:0006914">
    <property type="term" value="P:autophagy"/>
    <property type="evidence" value="ECO:0007669"/>
    <property type="project" value="TreeGrafter"/>
</dbReference>
<evidence type="ECO:0000256" key="4">
    <source>
        <dbReference type="SAM" id="MobiDB-lite"/>
    </source>
</evidence>
<keyword evidence="7" id="KW-1185">Reference proteome</keyword>
<dbReference type="PROSITE" id="PS50219">
    <property type="entry name" value="CNH"/>
    <property type="match status" value="1"/>
</dbReference>
<feature type="region of interest" description="Disordered" evidence="4">
    <location>
        <begin position="903"/>
        <end position="1008"/>
    </location>
</feature>
<feature type="compositionally biased region" description="Acidic residues" evidence="4">
    <location>
        <begin position="903"/>
        <end position="944"/>
    </location>
</feature>
<organism evidence="6 7">
    <name type="scientific">Schistosoma bovis</name>
    <name type="common">Blood fluke</name>
    <dbReference type="NCBI Taxonomy" id="6184"/>
    <lineage>
        <taxon>Eukaryota</taxon>
        <taxon>Metazoa</taxon>
        <taxon>Spiralia</taxon>
        <taxon>Lophotrochozoa</taxon>
        <taxon>Platyhelminthes</taxon>
        <taxon>Trematoda</taxon>
        <taxon>Digenea</taxon>
        <taxon>Strigeidida</taxon>
        <taxon>Schistosomatoidea</taxon>
        <taxon>Schistosomatidae</taxon>
        <taxon>Schistosoma</taxon>
    </lineage>
</organism>
<gene>
    <name evidence="6" type="ORF">DC041_0002558</name>
</gene>